<dbReference type="AlphaFoldDB" id="A0A8D8F0Y8"/>
<accession>A0A8D8F0Y8</accession>
<organism evidence="1">
    <name type="scientific">Culex pipiens</name>
    <name type="common">House mosquito</name>
    <dbReference type="NCBI Taxonomy" id="7175"/>
    <lineage>
        <taxon>Eukaryota</taxon>
        <taxon>Metazoa</taxon>
        <taxon>Ecdysozoa</taxon>
        <taxon>Arthropoda</taxon>
        <taxon>Hexapoda</taxon>
        <taxon>Insecta</taxon>
        <taxon>Pterygota</taxon>
        <taxon>Neoptera</taxon>
        <taxon>Endopterygota</taxon>
        <taxon>Diptera</taxon>
        <taxon>Nematocera</taxon>
        <taxon>Culicoidea</taxon>
        <taxon>Culicidae</taxon>
        <taxon>Culicinae</taxon>
        <taxon>Culicini</taxon>
        <taxon>Culex</taxon>
        <taxon>Culex</taxon>
    </lineage>
</organism>
<protein>
    <submittedName>
        <fullName evidence="1">(northern house mosquito) hypothetical protein</fullName>
    </submittedName>
</protein>
<proteinExistence type="predicted"/>
<sequence length="148" mass="16487">MTTLPPRSPTELCQLCGGGDKRLTALGNASQAGVTHKAKHHAIPEDRGGMIHHQVAVDRTNDERPSVLKTCYFDRVRQKKARTKLGFCLTKQALVVLELSLARESAGVLFVYKQRATAVLGWCEWIGRFGELEFRVYLCLDARSGVFD</sequence>
<reference evidence="1" key="1">
    <citation type="submission" date="2021-05" db="EMBL/GenBank/DDBJ databases">
        <authorList>
            <person name="Alioto T."/>
            <person name="Alioto T."/>
            <person name="Gomez Garrido J."/>
        </authorList>
    </citation>
    <scope>NUCLEOTIDE SEQUENCE</scope>
</reference>
<dbReference type="EMBL" id="HBUE01023360">
    <property type="protein sequence ID" value="CAG6453555.1"/>
    <property type="molecule type" value="Transcribed_RNA"/>
</dbReference>
<name>A0A8D8F0Y8_CULPI</name>
<evidence type="ECO:0000313" key="1">
    <source>
        <dbReference type="EMBL" id="CAG6453555.1"/>
    </source>
</evidence>